<dbReference type="InterPro" id="IPR041199">
    <property type="entry name" value="CarS_SH3"/>
</dbReference>
<reference evidence="2 3" key="1">
    <citation type="submission" date="2017-06" db="EMBL/GenBank/DDBJ databases">
        <authorList>
            <person name="Kim H.J."/>
            <person name="Triplett B.A."/>
        </authorList>
    </citation>
    <scope>NUCLEOTIDE SEQUENCE [LARGE SCALE GENOMIC DNA]</scope>
    <source>
        <strain evidence="2 3">DSM 14713</strain>
    </source>
</reference>
<keyword evidence="3" id="KW-1185">Reference proteome</keyword>
<gene>
    <name evidence="2" type="ORF">MEBOL_006249</name>
</gene>
<evidence type="ECO:0000259" key="1">
    <source>
        <dbReference type="Pfam" id="PF18354"/>
    </source>
</evidence>
<feature type="domain" description="CarS SH3" evidence="1">
    <location>
        <begin position="1"/>
        <end position="85"/>
    </location>
</feature>
<sequence length="107" mass="11905">MNHDTGLVFLEDVKGAPVRMGEPVRISGSPLDGSLDPRFVGHRGVVVGLVYDEPSTQYPGDPLIQVRVEDLGEDLFFARELERSPEWAWRPLAESPEEELRGTDCSL</sequence>
<dbReference type="RefSeq" id="WP_095980904.1">
    <property type="nucleotide sequence ID" value="NZ_CP022163.1"/>
</dbReference>
<dbReference type="OrthoDB" id="5515504at2"/>
<dbReference type="Proteomes" id="UP000217289">
    <property type="component" value="Chromosome"/>
</dbReference>
<protein>
    <submittedName>
        <fullName evidence="2">Carotenogenesis protein carS</fullName>
    </submittedName>
</protein>
<evidence type="ECO:0000313" key="2">
    <source>
        <dbReference type="EMBL" id="ATB32760.1"/>
    </source>
</evidence>
<proteinExistence type="predicted"/>
<organism evidence="2 3">
    <name type="scientific">Melittangium boletus DSM 14713</name>
    <dbReference type="NCBI Taxonomy" id="1294270"/>
    <lineage>
        <taxon>Bacteria</taxon>
        <taxon>Pseudomonadati</taxon>
        <taxon>Myxococcota</taxon>
        <taxon>Myxococcia</taxon>
        <taxon>Myxococcales</taxon>
        <taxon>Cystobacterineae</taxon>
        <taxon>Archangiaceae</taxon>
        <taxon>Melittangium</taxon>
    </lineage>
</organism>
<name>A0A250IND0_9BACT</name>
<dbReference type="Pfam" id="PF18354">
    <property type="entry name" value="SH3_18"/>
    <property type="match status" value="1"/>
</dbReference>
<dbReference type="Gene3D" id="2.30.30.630">
    <property type="match status" value="1"/>
</dbReference>
<dbReference type="EMBL" id="CP022163">
    <property type="protein sequence ID" value="ATB32760.1"/>
    <property type="molecule type" value="Genomic_DNA"/>
</dbReference>
<evidence type="ECO:0000313" key="3">
    <source>
        <dbReference type="Proteomes" id="UP000217289"/>
    </source>
</evidence>
<dbReference type="AlphaFoldDB" id="A0A250IND0"/>
<accession>A0A250IND0</accession>
<dbReference type="KEGG" id="mbd:MEBOL_006249"/>